<protein>
    <recommendedName>
        <fullName evidence="1">peptide-methionine (S)-S-oxide reductase</fullName>
        <ecNumber evidence="1">1.8.4.11</ecNumber>
    </recommendedName>
</protein>
<sequence>MKSTENFGEKKLAKAFFATGCFWGAERRFWNLDGVVETSVGYMGGNRENPSYEQVCTGVTNHAEIVCVTFDPTLISYRRLLKEFWEMHDPTSLNRQGGDIGTQYRSAIFTTSDEQLQEALATKVIYQSLLSAEGIGEIVTQIESAEPHIYWLAEEYHQKYLAKNPNGYDCHSSTGVAFNS</sequence>
<dbReference type="PANTHER" id="PTHR42799:SF2">
    <property type="entry name" value="MITOCHONDRIAL PEPTIDE METHIONINE SULFOXIDE REDUCTASE"/>
    <property type="match status" value="1"/>
</dbReference>
<feature type="domain" description="Peptide methionine sulphoxide reductase MsrA" evidence="5">
    <location>
        <begin position="14"/>
        <end position="169"/>
    </location>
</feature>
<reference evidence="6" key="1">
    <citation type="submission" date="2020-05" db="EMBL/GenBank/DDBJ databases">
        <authorList>
            <person name="Chiriac C."/>
            <person name="Salcher M."/>
            <person name="Ghai R."/>
            <person name="Kavagutti S V."/>
        </authorList>
    </citation>
    <scope>NUCLEOTIDE SEQUENCE</scope>
</reference>
<comment type="catalytic activity">
    <reaction evidence="4">
        <text>[thioredoxin]-disulfide + L-methionine + H2O = L-methionine (S)-S-oxide + [thioredoxin]-dithiol</text>
        <dbReference type="Rhea" id="RHEA:19993"/>
        <dbReference type="Rhea" id="RHEA-COMP:10698"/>
        <dbReference type="Rhea" id="RHEA-COMP:10700"/>
        <dbReference type="ChEBI" id="CHEBI:15377"/>
        <dbReference type="ChEBI" id="CHEBI:29950"/>
        <dbReference type="ChEBI" id="CHEBI:50058"/>
        <dbReference type="ChEBI" id="CHEBI:57844"/>
        <dbReference type="ChEBI" id="CHEBI:58772"/>
        <dbReference type="EC" id="1.8.4.11"/>
    </reaction>
</comment>
<evidence type="ECO:0000256" key="2">
    <source>
        <dbReference type="ARBA" id="ARBA00023002"/>
    </source>
</evidence>
<dbReference type="AlphaFoldDB" id="A0A6J6HIF3"/>
<dbReference type="EMBL" id="CAEZUQ010000112">
    <property type="protein sequence ID" value="CAB4612746.1"/>
    <property type="molecule type" value="Genomic_DNA"/>
</dbReference>
<comment type="catalytic activity">
    <reaction evidence="3">
        <text>L-methionyl-[protein] + [thioredoxin]-disulfide + H2O = L-methionyl-(S)-S-oxide-[protein] + [thioredoxin]-dithiol</text>
        <dbReference type="Rhea" id="RHEA:14217"/>
        <dbReference type="Rhea" id="RHEA-COMP:10698"/>
        <dbReference type="Rhea" id="RHEA-COMP:10700"/>
        <dbReference type="Rhea" id="RHEA-COMP:12313"/>
        <dbReference type="Rhea" id="RHEA-COMP:12315"/>
        <dbReference type="ChEBI" id="CHEBI:15377"/>
        <dbReference type="ChEBI" id="CHEBI:16044"/>
        <dbReference type="ChEBI" id="CHEBI:29950"/>
        <dbReference type="ChEBI" id="CHEBI:44120"/>
        <dbReference type="ChEBI" id="CHEBI:50058"/>
        <dbReference type="EC" id="1.8.4.11"/>
    </reaction>
</comment>
<dbReference type="Pfam" id="PF01625">
    <property type="entry name" value="PMSR"/>
    <property type="match status" value="1"/>
</dbReference>
<evidence type="ECO:0000313" key="6">
    <source>
        <dbReference type="EMBL" id="CAB4612746.1"/>
    </source>
</evidence>
<evidence type="ECO:0000256" key="1">
    <source>
        <dbReference type="ARBA" id="ARBA00012502"/>
    </source>
</evidence>
<organism evidence="6">
    <name type="scientific">freshwater metagenome</name>
    <dbReference type="NCBI Taxonomy" id="449393"/>
    <lineage>
        <taxon>unclassified sequences</taxon>
        <taxon>metagenomes</taxon>
        <taxon>ecological metagenomes</taxon>
    </lineage>
</organism>
<dbReference type="NCBIfam" id="TIGR00401">
    <property type="entry name" value="msrA"/>
    <property type="match status" value="1"/>
</dbReference>
<dbReference type="InterPro" id="IPR002569">
    <property type="entry name" value="Met_Sox_Rdtase_MsrA_dom"/>
</dbReference>
<dbReference type="GO" id="GO:0005737">
    <property type="term" value="C:cytoplasm"/>
    <property type="evidence" value="ECO:0007669"/>
    <property type="project" value="TreeGrafter"/>
</dbReference>
<dbReference type="GO" id="GO:0008113">
    <property type="term" value="F:peptide-methionine (S)-S-oxide reductase activity"/>
    <property type="evidence" value="ECO:0007669"/>
    <property type="project" value="UniProtKB-EC"/>
</dbReference>
<dbReference type="HAMAP" id="MF_01401">
    <property type="entry name" value="MsrA"/>
    <property type="match status" value="1"/>
</dbReference>
<dbReference type="Gene3D" id="3.30.1060.10">
    <property type="entry name" value="Peptide methionine sulphoxide reductase MsrA"/>
    <property type="match status" value="1"/>
</dbReference>
<dbReference type="EC" id="1.8.4.11" evidence="1"/>
<proteinExistence type="inferred from homology"/>
<dbReference type="PANTHER" id="PTHR42799">
    <property type="entry name" value="MITOCHONDRIAL PEPTIDE METHIONINE SULFOXIDE REDUCTASE"/>
    <property type="match status" value="1"/>
</dbReference>
<dbReference type="InterPro" id="IPR050162">
    <property type="entry name" value="MsrA_MetSO_reductase"/>
</dbReference>
<gene>
    <name evidence="6" type="ORF">UFOPK1842_00865</name>
</gene>
<accession>A0A6J6HIF3</accession>
<evidence type="ECO:0000256" key="4">
    <source>
        <dbReference type="ARBA" id="ARBA00048782"/>
    </source>
</evidence>
<name>A0A6J6HIF3_9ZZZZ</name>
<dbReference type="SUPFAM" id="SSF55068">
    <property type="entry name" value="Peptide methionine sulfoxide reductase"/>
    <property type="match status" value="1"/>
</dbReference>
<keyword evidence="2" id="KW-0560">Oxidoreductase</keyword>
<dbReference type="InterPro" id="IPR036509">
    <property type="entry name" value="Met_Sox_Rdtase_MsrA_sf"/>
</dbReference>
<evidence type="ECO:0000259" key="5">
    <source>
        <dbReference type="Pfam" id="PF01625"/>
    </source>
</evidence>
<dbReference type="GO" id="GO:0034599">
    <property type="term" value="P:cellular response to oxidative stress"/>
    <property type="evidence" value="ECO:0007669"/>
    <property type="project" value="TreeGrafter"/>
</dbReference>
<evidence type="ECO:0000256" key="3">
    <source>
        <dbReference type="ARBA" id="ARBA00047806"/>
    </source>
</evidence>